<gene>
    <name evidence="1" type="ORF">TthWC1_2359</name>
</gene>
<accession>M8CUS9</accession>
<evidence type="ECO:0000313" key="1">
    <source>
        <dbReference type="EMBL" id="EMT38118.1"/>
    </source>
</evidence>
<dbReference type="RefSeq" id="WP_004404199.1">
    <property type="nucleotide sequence ID" value="NZ_KB731305.1"/>
</dbReference>
<evidence type="ECO:0000313" key="2">
    <source>
        <dbReference type="Proteomes" id="UP000013242"/>
    </source>
</evidence>
<name>M8CUS9_THETY</name>
<evidence type="ECO:0008006" key="3">
    <source>
        <dbReference type="Google" id="ProtNLM"/>
    </source>
</evidence>
<protein>
    <recommendedName>
        <fullName evidence="3">Phage protein Gp138 N-terminal domain-containing protein</fullName>
    </recommendedName>
</protein>
<reference evidence="1 2" key="1">
    <citation type="journal article" date="2013" name="PLoS ONE">
        <title>Genomic Evaluation of Thermoanaerobacter spp. for the Construction of Designer Co-Cultures to Improve Lignocellulosic Biofuel Production.</title>
        <authorList>
            <person name="Verbeke T.J."/>
            <person name="Zhang X."/>
            <person name="Henrissat B."/>
            <person name="Spicer V."/>
            <person name="Rydzak T."/>
            <person name="Krokhin O.V."/>
            <person name="Fristensky B."/>
            <person name="Levin D.B."/>
            <person name="Sparling R."/>
        </authorList>
    </citation>
    <scope>NUCLEOTIDE SEQUENCE [LARGE SCALE GENOMIC DNA]</scope>
    <source>
        <strain evidence="1 2">WC1</strain>
    </source>
</reference>
<proteinExistence type="predicted"/>
<dbReference type="EMBL" id="AMYG01000057">
    <property type="protein sequence ID" value="EMT38118.1"/>
    <property type="molecule type" value="Genomic_DNA"/>
</dbReference>
<sequence length="116" mass="12399">MANGISKLAQVIAERIASQTQRPDMLELGTIQADMSLKLDRFAVPIPQGDYLICRSLTLPDPMAVTSATSVGDHGSHSHNVLRPSQLAPLAPGDRVLVAWVNDGMDLVVIDVVVNS</sequence>
<comment type="caution">
    <text evidence="1">The sequence shown here is derived from an EMBL/GenBank/DDBJ whole genome shotgun (WGS) entry which is preliminary data.</text>
</comment>
<dbReference type="AlphaFoldDB" id="M8CUS9"/>
<keyword evidence="2" id="KW-1185">Reference proteome</keyword>
<dbReference type="Proteomes" id="UP000013242">
    <property type="component" value="Unassembled WGS sequence"/>
</dbReference>
<organism evidence="1 2">
    <name type="scientific">Thermoanaerobacter thermohydrosulfuricus WC1</name>
    <dbReference type="NCBI Taxonomy" id="1198630"/>
    <lineage>
        <taxon>Bacteria</taxon>
        <taxon>Bacillati</taxon>
        <taxon>Bacillota</taxon>
        <taxon>Clostridia</taxon>
        <taxon>Thermoanaerobacterales</taxon>
        <taxon>Thermoanaerobacteraceae</taxon>
        <taxon>Thermoanaerobacter</taxon>
    </lineage>
</organism>
<dbReference type="HOGENOM" id="CLU_134919_0_0_9"/>